<reference evidence="2" key="2">
    <citation type="submission" date="2020-09" db="EMBL/GenBank/DDBJ databases">
        <authorList>
            <person name="Sun Q."/>
            <person name="Kim S."/>
        </authorList>
    </citation>
    <scope>NUCLEOTIDE SEQUENCE</scope>
    <source>
        <strain evidence="2">KCTC 42249</strain>
    </source>
</reference>
<keyword evidence="3" id="KW-1185">Reference proteome</keyword>
<proteinExistence type="predicted"/>
<protein>
    <submittedName>
        <fullName evidence="2">Lysophospholipase</fullName>
    </submittedName>
</protein>
<dbReference type="InterPro" id="IPR029058">
    <property type="entry name" value="AB_hydrolase_fold"/>
</dbReference>
<dbReference type="InterPro" id="IPR022742">
    <property type="entry name" value="Hydrolase_4"/>
</dbReference>
<evidence type="ECO:0000313" key="3">
    <source>
        <dbReference type="Proteomes" id="UP000630142"/>
    </source>
</evidence>
<dbReference type="SUPFAM" id="SSF53474">
    <property type="entry name" value="alpha/beta-Hydrolases"/>
    <property type="match status" value="1"/>
</dbReference>
<dbReference type="PANTHER" id="PTHR11614">
    <property type="entry name" value="PHOSPHOLIPASE-RELATED"/>
    <property type="match status" value="1"/>
</dbReference>
<reference evidence="2" key="1">
    <citation type="journal article" date="2014" name="Int. J. Syst. Evol. Microbiol.">
        <title>Complete genome sequence of Corynebacterium casei LMG S-19264T (=DSM 44701T), isolated from a smear-ripened cheese.</title>
        <authorList>
            <consortium name="US DOE Joint Genome Institute (JGI-PGF)"/>
            <person name="Walter F."/>
            <person name="Albersmeier A."/>
            <person name="Kalinowski J."/>
            <person name="Ruckert C."/>
        </authorList>
    </citation>
    <scope>NUCLEOTIDE SEQUENCE</scope>
    <source>
        <strain evidence="2">KCTC 42249</strain>
    </source>
</reference>
<dbReference type="Pfam" id="PF12146">
    <property type="entry name" value="Hydrolase_4"/>
    <property type="match status" value="1"/>
</dbReference>
<accession>A0A8J3DNZ8</accession>
<comment type="caution">
    <text evidence="2">The sequence shown here is derived from an EMBL/GenBank/DDBJ whole genome shotgun (WGS) entry which is preliminary data.</text>
</comment>
<dbReference type="Gene3D" id="3.40.50.1820">
    <property type="entry name" value="alpha/beta hydrolase"/>
    <property type="match status" value="1"/>
</dbReference>
<evidence type="ECO:0000259" key="1">
    <source>
        <dbReference type="Pfam" id="PF12146"/>
    </source>
</evidence>
<sequence>MAARLWEPGMSFDRVETFHTPSDAALRLYRKEAQEPRGVVQINHGLAEHAGRYARFAQALAERGYHTLAHDHRGHGATTAPGAPLGRFAQTDGARLVLEDAAAVLDLAAKDYPGLLVICFGHSMGGLIALNLVQRFPEKMQAAAIWNANFSAGLQGRLARALLGLERFRMGSDVPSQILPRLTFRAWGKAIPHARTEFDWLSHDASEVDAYIADPLCGWDASVSLWQDLFALIFAGADDAGFKSVPRTLPLQLVGGLEDPATEDGKATRALAERLEQLGFSNLKTRLYERTRHESLNELNRNIITADFLAWADRVTATR</sequence>
<name>A0A8J3DNZ8_9HYPH</name>
<feature type="domain" description="Serine aminopeptidase S33" evidence="1">
    <location>
        <begin position="34"/>
        <end position="299"/>
    </location>
</feature>
<evidence type="ECO:0000313" key="2">
    <source>
        <dbReference type="EMBL" id="GHD11105.1"/>
    </source>
</evidence>
<dbReference type="Proteomes" id="UP000630142">
    <property type="component" value="Unassembled WGS sequence"/>
</dbReference>
<organism evidence="2 3">
    <name type="scientific">Tianweitania populi</name>
    <dbReference type="NCBI Taxonomy" id="1607949"/>
    <lineage>
        <taxon>Bacteria</taxon>
        <taxon>Pseudomonadati</taxon>
        <taxon>Pseudomonadota</taxon>
        <taxon>Alphaproteobacteria</taxon>
        <taxon>Hyphomicrobiales</taxon>
        <taxon>Phyllobacteriaceae</taxon>
        <taxon>Tianweitania</taxon>
    </lineage>
</organism>
<dbReference type="InterPro" id="IPR051044">
    <property type="entry name" value="MAG_DAG_Lipase"/>
</dbReference>
<gene>
    <name evidence="2" type="ORF">GCM10016234_13850</name>
</gene>
<dbReference type="AlphaFoldDB" id="A0A8J3DNZ8"/>
<dbReference type="EMBL" id="BMZQ01000001">
    <property type="protein sequence ID" value="GHD11105.1"/>
    <property type="molecule type" value="Genomic_DNA"/>
</dbReference>